<dbReference type="EMBL" id="JARJCW010000033">
    <property type="protein sequence ID" value="KAJ7208647.1"/>
    <property type="molecule type" value="Genomic_DNA"/>
</dbReference>
<protein>
    <submittedName>
        <fullName evidence="2">Uncharacterized protein</fullName>
    </submittedName>
</protein>
<dbReference type="AlphaFoldDB" id="A0AAD6Y9I7"/>
<comment type="caution">
    <text evidence="2">The sequence shown here is derived from an EMBL/GenBank/DDBJ whole genome shotgun (WGS) entry which is preliminary data.</text>
</comment>
<feature type="compositionally biased region" description="Basic and acidic residues" evidence="1">
    <location>
        <begin position="58"/>
        <end position="71"/>
    </location>
</feature>
<evidence type="ECO:0000313" key="3">
    <source>
        <dbReference type="Proteomes" id="UP001219525"/>
    </source>
</evidence>
<evidence type="ECO:0000256" key="1">
    <source>
        <dbReference type="SAM" id="MobiDB-lite"/>
    </source>
</evidence>
<keyword evidence="3" id="KW-1185">Reference proteome</keyword>
<proteinExistence type="predicted"/>
<organism evidence="2 3">
    <name type="scientific">Mycena pura</name>
    <dbReference type="NCBI Taxonomy" id="153505"/>
    <lineage>
        <taxon>Eukaryota</taxon>
        <taxon>Fungi</taxon>
        <taxon>Dikarya</taxon>
        <taxon>Basidiomycota</taxon>
        <taxon>Agaricomycotina</taxon>
        <taxon>Agaricomycetes</taxon>
        <taxon>Agaricomycetidae</taxon>
        <taxon>Agaricales</taxon>
        <taxon>Marasmiineae</taxon>
        <taxon>Mycenaceae</taxon>
        <taxon>Mycena</taxon>
    </lineage>
</organism>
<name>A0AAD6Y9I7_9AGAR</name>
<accession>A0AAD6Y9I7</accession>
<gene>
    <name evidence="2" type="ORF">GGX14DRAFT_395798</name>
</gene>
<dbReference type="Proteomes" id="UP001219525">
    <property type="component" value="Unassembled WGS sequence"/>
</dbReference>
<sequence>MPRRLGHAHWLNHPSRQWTCGPGREATVSRVVLSGDGWMMGSCFGVSDAADSGAGFGGRREPELSADRGDEPDISAFSFPTSTQRAETSKGYPGRDSGTRCWLADMDSGGMKQVLNIVFRCFLVFTGASHGCANQFPKVDIPLGQ</sequence>
<feature type="region of interest" description="Disordered" evidence="1">
    <location>
        <begin position="52"/>
        <end position="94"/>
    </location>
</feature>
<reference evidence="2" key="1">
    <citation type="submission" date="2023-03" db="EMBL/GenBank/DDBJ databases">
        <title>Massive genome expansion in bonnet fungi (Mycena s.s.) driven by repeated elements and novel gene families across ecological guilds.</title>
        <authorList>
            <consortium name="Lawrence Berkeley National Laboratory"/>
            <person name="Harder C.B."/>
            <person name="Miyauchi S."/>
            <person name="Viragh M."/>
            <person name="Kuo A."/>
            <person name="Thoen E."/>
            <person name="Andreopoulos B."/>
            <person name="Lu D."/>
            <person name="Skrede I."/>
            <person name="Drula E."/>
            <person name="Henrissat B."/>
            <person name="Morin E."/>
            <person name="Kohler A."/>
            <person name="Barry K."/>
            <person name="LaButti K."/>
            <person name="Morin E."/>
            <person name="Salamov A."/>
            <person name="Lipzen A."/>
            <person name="Mereny Z."/>
            <person name="Hegedus B."/>
            <person name="Baldrian P."/>
            <person name="Stursova M."/>
            <person name="Weitz H."/>
            <person name="Taylor A."/>
            <person name="Grigoriev I.V."/>
            <person name="Nagy L.G."/>
            <person name="Martin F."/>
            <person name="Kauserud H."/>
        </authorList>
    </citation>
    <scope>NUCLEOTIDE SEQUENCE</scope>
    <source>
        <strain evidence="2">9144</strain>
    </source>
</reference>
<evidence type="ECO:0000313" key="2">
    <source>
        <dbReference type="EMBL" id="KAJ7208647.1"/>
    </source>
</evidence>